<accession>A0A2N6VQP6</accession>
<comment type="caution">
    <text evidence="2">The sequence shown here is derived from an EMBL/GenBank/DDBJ whole genome shotgun (WGS) entry which is preliminary data.</text>
</comment>
<reference evidence="2 3" key="1">
    <citation type="submission" date="2017-09" db="EMBL/GenBank/DDBJ databases">
        <title>Bacterial strain isolated from the female urinary microbiota.</title>
        <authorList>
            <person name="Thomas-White K."/>
            <person name="Kumar N."/>
            <person name="Forster S."/>
            <person name="Putonti C."/>
            <person name="Lawley T."/>
            <person name="Wolfe A.J."/>
        </authorList>
    </citation>
    <scope>NUCLEOTIDE SEQUENCE [LARGE SCALE GENOMIC DNA]</scope>
    <source>
        <strain evidence="2 3">UMB1301</strain>
    </source>
</reference>
<evidence type="ECO:0000313" key="3">
    <source>
        <dbReference type="Proteomes" id="UP000235598"/>
    </source>
</evidence>
<feature type="region of interest" description="Disordered" evidence="1">
    <location>
        <begin position="46"/>
        <end position="83"/>
    </location>
</feature>
<dbReference type="AlphaFoldDB" id="A0A2N6VQP6"/>
<evidence type="ECO:0000256" key="1">
    <source>
        <dbReference type="SAM" id="MobiDB-lite"/>
    </source>
</evidence>
<dbReference type="OrthoDB" id="9554293at2"/>
<organism evidence="2 3">
    <name type="scientific">Brevibacterium paucivorans</name>
    <dbReference type="NCBI Taxonomy" id="170994"/>
    <lineage>
        <taxon>Bacteria</taxon>
        <taxon>Bacillati</taxon>
        <taxon>Actinomycetota</taxon>
        <taxon>Actinomycetes</taxon>
        <taxon>Micrococcales</taxon>
        <taxon>Brevibacteriaceae</taxon>
        <taxon>Brevibacterium</taxon>
    </lineage>
</organism>
<dbReference type="Proteomes" id="UP000235598">
    <property type="component" value="Unassembled WGS sequence"/>
</dbReference>
<dbReference type="EMBL" id="PNHK01000001">
    <property type="protein sequence ID" value="PMD06460.1"/>
    <property type="molecule type" value="Genomic_DNA"/>
</dbReference>
<name>A0A2N6VQP6_9MICO</name>
<sequence length="83" mass="9189">MKKFGSFIISHDPASTLINTRYPRVVHAALTKEVIEVAKNSKQTSRRVAREAADALRDGRSLARTKSLAGSALSQARPSRKRR</sequence>
<evidence type="ECO:0000313" key="2">
    <source>
        <dbReference type="EMBL" id="PMD06460.1"/>
    </source>
</evidence>
<feature type="compositionally biased region" description="Basic and acidic residues" evidence="1">
    <location>
        <begin position="48"/>
        <end position="61"/>
    </location>
</feature>
<proteinExistence type="predicted"/>
<protein>
    <submittedName>
        <fullName evidence="2">Uncharacterized protein</fullName>
    </submittedName>
</protein>
<gene>
    <name evidence="2" type="ORF">CJ199_03595</name>
</gene>